<evidence type="ECO:0000256" key="1">
    <source>
        <dbReference type="SAM" id="MobiDB-lite"/>
    </source>
</evidence>
<dbReference type="AlphaFoldDB" id="A0A9X3EZZ6"/>
<organism evidence="2 3">
    <name type="scientific">Nannocystis pusilla</name>
    <dbReference type="NCBI Taxonomy" id="889268"/>
    <lineage>
        <taxon>Bacteria</taxon>
        <taxon>Pseudomonadati</taxon>
        <taxon>Myxococcota</taxon>
        <taxon>Polyangia</taxon>
        <taxon>Nannocystales</taxon>
        <taxon>Nannocystaceae</taxon>
        <taxon>Nannocystis</taxon>
    </lineage>
</organism>
<evidence type="ECO:0000313" key="3">
    <source>
        <dbReference type="Proteomes" id="UP001150924"/>
    </source>
</evidence>
<accession>A0A9X3EZZ6</accession>
<sequence>MPVADPNRRRRLPQARGTSTSGAATMRHQIDLDEHAELVRERLPPRARMEELERRVQPCGREYAPLAVVDARRILGEVALERLDEHHLARGELR</sequence>
<dbReference type="RefSeq" id="WP_267777399.1">
    <property type="nucleotide sequence ID" value="NZ_JAPNKE010000002.1"/>
</dbReference>
<evidence type="ECO:0000313" key="2">
    <source>
        <dbReference type="EMBL" id="MCY1013448.1"/>
    </source>
</evidence>
<gene>
    <name evidence="2" type="ORF">OV079_49570</name>
</gene>
<dbReference type="Proteomes" id="UP001150924">
    <property type="component" value="Unassembled WGS sequence"/>
</dbReference>
<comment type="caution">
    <text evidence="2">The sequence shown here is derived from an EMBL/GenBank/DDBJ whole genome shotgun (WGS) entry which is preliminary data.</text>
</comment>
<name>A0A9X3EZZ6_9BACT</name>
<dbReference type="EMBL" id="JAPNKE010000002">
    <property type="protein sequence ID" value="MCY1013448.1"/>
    <property type="molecule type" value="Genomic_DNA"/>
</dbReference>
<keyword evidence="3" id="KW-1185">Reference proteome</keyword>
<reference evidence="2" key="1">
    <citation type="submission" date="2022-11" db="EMBL/GenBank/DDBJ databases">
        <title>Minimal conservation of predation-associated metabolite biosynthetic gene clusters underscores biosynthetic potential of Myxococcota including descriptions for ten novel species: Archangium lansinium sp. nov., Myxococcus landrumus sp. nov., Nannocystis bai.</title>
        <authorList>
            <person name="Ahearne A."/>
            <person name="Stevens C."/>
            <person name="Phillips K."/>
        </authorList>
    </citation>
    <scope>NUCLEOTIDE SEQUENCE</scope>
    <source>
        <strain evidence="2">Na p29</strain>
    </source>
</reference>
<proteinExistence type="predicted"/>
<feature type="region of interest" description="Disordered" evidence="1">
    <location>
        <begin position="1"/>
        <end position="26"/>
    </location>
</feature>
<protein>
    <submittedName>
        <fullName evidence="2">Uncharacterized protein</fullName>
    </submittedName>
</protein>